<evidence type="ECO:0000259" key="1">
    <source>
        <dbReference type="Pfam" id="PF13166"/>
    </source>
</evidence>
<gene>
    <name evidence="2" type="ORF">AZOBR_30041</name>
</gene>
<dbReference type="InterPro" id="IPR027417">
    <property type="entry name" value="P-loop_NTPase"/>
</dbReference>
<dbReference type="KEGG" id="abs:AZOBR_30041"/>
<dbReference type="AlphaFoldDB" id="A0A9P1JNL8"/>
<dbReference type="InterPro" id="IPR026866">
    <property type="entry name" value="CR006_AAA"/>
</dbReference>
<name>A0A9P1JNL8_9PROT</name>
<feature type="domain" description="Protein CR006 P-loop" evidence="1">
    <location>
        <begin position="13"/>
        <end position="725"/>
    </location>
</feature>
<dbReference type="EMBL" id="HE577327">
    <property type="protein sequence ID" value="CCC96828.1"/>
    <property type="molecule type" value="Genomic_DNA"/>
</dbReference>
<keyword evidence="3" id="KW-1185">Reference proteome</keyword>
<evidence type="ECO:0000313" key="3">
    <source>
        <dbReference type="Proteomes" id="UP000007319"/>
    </source>
</evidence>
<dbReference type="Proteomes" id="UP000007319">
    <property type="component" value="Chromosome"/>
</dbReference>
<dbReference type="RefSeq" id="WP_014239145.1">
    <property type="nucleotide sequence ID" value="NC_016617.1"/>
</dbReference>
<dbReference type="Pfam" id="PF13166">
    <property type="entry name" value="AAA_13"/>
    <property type="match status" value="1"/>
</dbReference>
<dbReference type="PANTHER" id="PTHR32182:SF22">
    <property type="entry name" value="ATP-DEPENDENT ENDONUCLEASE, OLD FAMILY-RELATED"/>
    <property type="match status" value="1"/>
</dbReference>
<accession>A0A9P1JNL8</accession>
<dbReference type="SUPFAM" id="SSF52540">
    <property type="entry name" value="P-loop containing nucleoside triphosphate hydrolases"/>
    <property type="match status" value="1"/>
</dbReference>
<dbReference type="GO" id="GO:0006302">
    <property type="term" value="P:double-strand break repair"/>
    <property type="evidence" value="ECO:0007669"/>
    <property type="project" value="TreeGrafter"/>
</dbReference>
<dbReference type="Gene3D" id="3.40.50.300">
    <property type="entry name" value="P-loop containing nucleotide triphosphate hydrolases"/>
    <property type="match status" value="2"/>
</dbReference>
<sequence length="749" mass="83781">MLTSLKVIENLGIFSKYSAANNLPEFQRFNVIYGDNGSGKTTLSRLFATLPTGRHLEYPDLKYSITTQLGALTHGQNYPRKVRVFNADYVEANIGQCEGHIPHILIVGEDNMALAQEVADEQAAYTERLKGIKAATDAITKLESDRGKLFSAIAKTIGEATSGATLRSYRKPDAEAAYRKLKNFKKPSDAELVVYRTTLHQEQLEAVQCATLPLENSVDGASRNLLEILSAIASDVSALTARTAQSAVIARLEENGDLYDWVERGIAIHRDHKSERCEFCDQMLPTARMKQLVGHFSDEDQNLKFDIEAEQKHLDVVRDYIHQLVIPAKAQFYSELREEAEATSLALENAKASALKFVDDADAALMQKLTQRTRSYEVSLTTDFSGLSVALTRTEALCDRHNQKTFAFDAEKAKARDAIEMSYLLSISPQVIALDDEITKARKVIEDLKDGALEPFLARTLEDLEKSITEKRAKVANAHKAGEDITRRLQNFLGRTELSFASADQGYLVYRRGKPAKRLSEGEKMAIAFIYFLVQLGDQAFDIAEGVVVIDDPISSLDSSAIYQAFSYLKNAVKDAKQVIILTHNFDFLKLVLNWFHGIPTKAGFKSYYMVVCTENENGRNARLCKLDQLLQDHASEYQYLFKKLYTYKSDGTIESAYHIPNVARKVLETFLEYYEPSSANLYKKLDAIDFDPLKKAAIFKFANDLSHMTGKGFDPALVAETQKNTAYLLEMIATLAPKHHAGLVKLSS</sequence>
<dbReference type="PANTHER" id="PTHR32182">
    <property type="entry name" value="DNA REPLICATION AND REPAIR PROTEIN RECF"/>
    <property type="match status" value="1"/>
</dbReference>
<organism evidence="2 3">
    <name type="scientific">Azospirillum baldaniorum</name>
    <dbReference type="NCBI Taxonomy" id="1064539"/>
    <lineage>
        <taxon>Bacteria</taxon>
        <taxon>Pseudomonadati</taxon>
        <taxon>Pseudomonadota</taxon>
        <taxon>Alphaproteobacteria</taxon>
        <taxon>Rhodospirillales</taxon>
        <taxon>Azospirillaceae</taxon>
        <taxon>Azospirillum</taxon>
    </lineage>
</organism>
<proteinExistence type="predicted"/>
<reference evidence="2 3" key="1">
    <citation type="journal article" date="2011" name="PLoS Genet.">
        <title>Azospirillum genomes reveal transition of bacteria from aquatic to terrestrial environments.</title>
        <authorList>
            <person name="Wisniewski-Dye F."/>
            <person name="Borziak K."/>
            <person name="Khalsa-Moyers G."/>
            <person name="Alexandre G."/>
            <person name="Sukharnikov L.O."/>
            <person name="Wuichet K."/>
            <person name="Hurst G.B."/>
            <person name="McDonald W.H."/>
            <person name="Robertson J.S."/>
            <person name="Barbe V."/>
            <person name="Calteau A."/>
            <person name="Rouy Z."/>
            <person name="Mangenot S."/>
            <person name="Prigent-Combaret C."/>
            <person name="Normand P."/>
            <person name="Boyer M."/>
            <person name="Siguier P."/>
            <person name="Dessaux Y."/>
            <person name="Elmerich C."/>
            <person name="Condemine G."/>
            <person name="Krishnen G."/>
            <person name="Kennedy I."/>
            <person name="Paterson A.H."/>
            <person name="Gonzalez V."/>
            <person name="Mavingui P."/>
            <person name="Zhulin I.B."/>
        </authorList>
    </citation>
    <scope>NUCLEOTIDE SEQUENCE [LARGE SCALE GENOMIC DNA]</scope>
    <source>
        <strain evidence="2 3">Sp245</strain>
    </source>
</reference>
<protein>
    <recommendedName>
        <fullName evidence="1">Protein CR006 P-loop domain-containing protein</fullName>
    </recommendedName>
</protein>
<dbReference type="GO" id="GO:0000731">
    <property type="term" value="P:DNA synthesis involved in DNA repair"/>
    <property type="evidence" value="ECO:0007669"/>
    <property type="project" value="TreeGrafter"/>
</dbReference>
<evidence type="ECO:0000313" key="2">
    <source>
        <dbReference type="EMBL" id="CCC96828.1"/>
    </source>
</evidence>